<evidence type="ECO:0000259" key="1">
    <source>
        <dbReference type="Pfam" id="PF13229"/>
    </source>
</evidence>
<dbReference type="EMBL" id="LAZR01007814">
    <property type="protein sequence ID" value="KKM82747.1"/>
    <property type="molecule type" value="Genomic_DNA"/>
</dbReference>
<dbReference type="InterPro" id="IPR011050">
    <property type="entry name" value="Pectin_lyase_fold/virulence"/>
</dbReference>
<dbReference type="SUPFAM" id="SSF51126">
    <property type="entry name" value="Pectin lyase-like"/>
    <property type="match status" value="1"/>
</dbReference>
<gene>
    <name evidence="2" type="ORF">LCGC14_1316430</name>
</gene>
<feature type="domain" description="Right handed beta helix" evidence="1">
    <location>
        <begin position="259"/>
        <end position="404"/>
    </location>
</feature>
<accession>A0A0F9NN54</accession>
<organism evidence="2">
    <name type="scientific">marine sediment metagenome</name>
    <dbReference type="NCBI Taxonomy" id="412755"/>
    <lineage>
        <taxon>unclassified sequences</taxon>
        <taxon>metagenomes</taxon>
        <taxon>ecological metagenomes</taxon>
    </lineage>
</organism>
<protein>
    <recommendedName>
        <fullName evidence="1">Right handed beta helix domain-containing protein</fullName>
    </recommendedName>
</protein>
<dbReference type="InterPro" id="IPR012334">
    <property type="entry name" value="Pectin_lyas_fold"/>
</dbReference>
<dbReference type="InterPro" id="IPR039448">
    <property type="entry name" value="Beta_helix"/>
</dbReference>
<proteinExistence type="predicted"/>
<dbReference type="Gene3D" id="2.160.20.10">
    <property type="entry name" value="Single-stranded right-handed beta-helix, Pectin lyase-like"/>
    <property type="match status" value="1"/>
</dbReference>
<dbReference type="AlphaFoldDB" id="A0A0F9NN54"/>
<sequence length="412" mass="42360">MPPEYDPTLQSPSERRSLLSQGVLRLRSLRLPTTGLYLGGVRSAPIFDATLLPGENIQAAIDGGAKRILLLNGTHKLATDLLMNQVGVELIGQTQAGCIIDFDGLYVTIDLVGTDGYRLLANMTMTNAPAPGFGGQVVEMIASGGVVRDVTFDSTTEIGIHVTIGNTDTATIENCTFLSAPVASIGQIHLNHKGQCAVRNCVFGGSGAGACIQVAETAGGAQSPVARDTISGCIARSDCVQGWLSQRTGNVHNLVVSGNHVLMQGASTPPCIYLDTAAQAMISGNQLTSWPEGGVSSSGELVYVGAGDLVFTSNFLDGADLRDNGITVATSNMEIGGNFIKGCAADGININGNFDNTIIQGNRISGSGAFGVNIASSNADGTIISGNNLKDNSSGGINNSGTGTRLGLNVTV</sequence>
<dbReference type="Pfam" id="PF13229">
    <property type="entry name" value="Beta_helix"/>
    <property type="match status" value="1"/>
</dbReference>
<reference evidence="2" key="1">
    <citation type="journal article" date="2015" name="Nature">
        <title>Complex archaea that bridge the gap between prokaryotes and eukaryotes.</title>
        <authorList>
            <person name="Spang A."/>
            <person name="Saw J.H."/>
            <person name="Jorgensen S.L."/>
            <person name="Zaremba-Niedzwiedzka K."/>
            <person name="Martijn J."/>
            <person name="Lind A.E."/>
            <person name="van Eijk R."/>
            <person name="Schleper C."/>
            <person name="Guy L."/>
            <person name="Ettema T.J."/>
        </authorList>
    </citation>
    <scope>NUCLEOTIDE SEQUENCE</scope>
</reference>
<name>A0A0F9NN54_9ZZZZ</name>
<comment type="caution">
    <text evidence="2">The sequence shown here is derived from an EMBL/GenBank/DDBJ whole genome shotgun (WGS) entry which is preliminary data.</text>
</comment>
<evidence type="ECO:0000313" key="2">
    <source>
        <dbReference type="EMBL" id="KKM82747.1"/>
    </source>
</evidence>